<comment type="caution">
    <text evidence="2">The sequence shown here is derived from an EMBL/GenBank/DDBJ whole genome shotgun (WGS) entry which is preliminary data.</text>
</comment>
<sequence>CHLDVDRCFMTSTEHIQTLTVCVRETDTLSLSFKAPVWPYVGTSICLAHTSHIVIALRGEAYMLRRFGCYSAHFTVVFRTTT</sequence>
<reference evidence="2" key="1">
    <citation type="journal article" date="2022" name="bioRxiv">
        <title>Sequencing and chromosome-scale assembly of the giantPleurodeles waltlgenome.</title>
        <authorList>
            <person name="Brown T."/>
            <person name="Elewa A."/>
            <person name="Iarovenko S."/>
            <person name="Subramanian E."/>
            <person name="Araus A.J."/>
            <person name="Petzold A."/>
            <person name="Susuki M."/>
            <person name="Suzuki K.-i.T."/>
            <person name="Hayashi T."/>
            <person name="Toyoda A."/>
            <person name="Oliveira C."/>
            <person name="Osipova E."/>
            <person name="Leigh N.D."/>
            <person name="Simon A."/>
            <person name="Yun M.H."/>
        </authorList>
    </citation>
    <scope>NUCLEOTIDE SEQUENCE</scope>
    <source>
        <strain evidence="2">20211129_DDA</strain>
        <tissue evidence="2">Liver</tissue>
    </source>
</reference>
<keyword evidence="1" id="KW-0812">Transmembrane</keyword>
<keyword evidence="1" id="KW-1133">Transmembrane helix</keyword>
<name>A0AAV7THE3_PLEWA</name>
<gene>
    <name evidence="2" type="ORF">NDU88_001026</name>
</gene>
<dbReference type="AlphaFoldDB" id="A0AAV7THE3"/>
<accession>A0AAV7THE3</accession>
<feature type="transmembrane region" description="Helical" evidence="1">
    <location>
        <begin position="37"/>
        <end position="57"/>
    </location>
</feature>
<dbReference type="EMBL" id="JANPWB010000006">
    <property type="protein sequence ID" value="KAJ1175739.1"/>
    <property type="molecule type" value="Genomic_DNA"/>
</dbReference>
<proteinExistence type="predicted"/>
<protein>
    <submittedName>
        <fullName evidence="2">Uncharacterized protein</fullName>
    </submittedName>
</protein>
<evidence type="ECO:0000313" key="2">
    <source>
        <dbReference type="EMBL" id="KAJ1175739.1"/>
    </source>
</evidence>
<evidence type="ECO:0000256" key="1">
    <source>
        <dbReference type="SAM" id="Phobius"/>
    </source>
</evidence>
<dbReference type="Proteomes" id="UP001066276">
    <property type="component" value="Chromosome 3_2"/>
</dbReference>
<evidence type="ECO:0000313" key="3">
    <source>
        <dbReference type="Proteomes" id="UP001066276"/>
    </source>
</evidence>
<keyword evidence="3" id="KW-1185">Reference proteome</keyword>
<feature type="non-terminal residue" evidence="2">
    <location>
        <position position="1"/>
    </location>
</feature>
<feature type="non-terminal residue" evidence="2">
    <location>
        <position position="82"/>
    </location>
</feature>
<organism evidence="2 3">
    <name type="scientific">Pleurodeles waltl</name>
    <name type="common">Iberian ribbed newt</name>
    <dbReference type="NCBI Taxonomy" id="8319"/>
    <lineage>
        <taxon>Eukaryota</taxon>
        <taxon>Metazoa</taxon>
        <taxon>Chordata</taxon>
        <taxon>Craniata</taxon>
        <taxon>Vertebrata</taxon>
        <taxon>Euteleostomi</taxon>
        <taxon>Amphibia</taxon>
        <taxon>Batrachia</taxon>
        <taxon>Caudata</taxon>
        <taxon>Salamandroidea</taxon>
        <taxon>Salamandridae</taxon>
        <taxon>Pleurodelinae</taxon>
        <taxon>Pleurodeles</taxon>
    </lineage>
</organism>
<keyword evidence="1" id="KW-0472">Membrane</keyword>